<dbReference type="AlphaFoldDB" id="A0A8H4LSF6"/>
<evidence type="ECO:0000256" key="1">
    <source>
        <dbReference type="ARBA" id="ARBA00022679"/>
    </source>
</evidence>
<dbReference type="Gene3D" id="3.40.50.2000">
    <property type="entry name" value="Glycogen Phosphorylase B"/>
    <property type="match status" value="1"/>
</dbReference>
<dbReference type="OrthoDB" id="5835829at2759"/>
<dbReference type="Pfam" id="PF06722">
    <property type="entry name" value="EryCIII-like_C"/>
    <property type="match status" value="1"/>
</dbReference>
<dbReference type="Proteomes" id="UP000557566">
    <property type="component" value="Unassembled WGS sequence"/>
</dbReference>
<evidence type="ECO:0000313" key="4">
    <source>
        <dbReference type="Proteomes" id="UP000557566"/>
    </source>
</evidence>
<dbReference type="CDD" id="cd03784">
    <property type="entry name" value="GT1_Gtf-like"/>
    <property type="match status" value="1"/>
</dbReference>
<protein>
    <recommendedName>
        <fullName evidence="2">Erythromycin biosynthesis protein CIII-like C-terminal domain-containing protein</fullName>
    </recommendedName>
</protein>
<dbReference type="GO" id="GO:0008194">
    <property type="term" value="F:UDP-glycosyltransferase activity"/>
    <property type="evidence" value="ECO:0007669"/>
    <property type="project" value="InterPro"/>
</dbReference>
<comment type="caution">
    <text evidence="3">The sequence shown here is derived from an EMBL/GenBank/DDBJ whole genome shotgun (WGS) entry which is preliminary data.</text>
</comment>
<dbReference type="InterPro" id="IPR050426">
    <property type="entry name" value="Glycosyltransferase_28"/>
</dbReference>
<dbReference type="PANTHER" id="PTHR48050:SF13">
    <property type="entry name" value="STEROL 3-BETA-GLUCOSYLTRANSFERASE UGT80A2"/>
    <property type="match status" value="1"/>
</dbReference>
<dbReference type="EMBL" id="JAAVMX010000009">
    <property type="protein sequence ID" value="KAF4504843.1"/>
    <property type="molecule type" value="Genomic_DNA"/>
</dbReference>
<dbReference type="PANTHER" id="PTHR48050">
    <property type="entry name" value="STEROL 3-BETA-GLUCOSYLTRANSFERASE"/>
    <property type="match status" value="1"/>
</dbReference>
<evidence type="ECO:0000313" key="3">
    <source>
        <dbReference type="EMBL" id="KAF4504843.1"/>
    </source>
</evidence>
<reference evidence="3 4" key="1">
    <citation type="journal article" date="2020" name="Genome Biol. Evol.">
        <title>A new high-quality draft genome assembly of the Chinese cordyceps Ophiocordyceps sinensis.</title>
        <authorList>
            <person name="Shu R."/>
            <person name="Zhang J."/>
            <person name="Meng Q."/>
            <person name="Zhang H."/>
            <person name="Zhou G."/>
            <person name="Li M."/>
            <person name="Wu P."/>
            <person name="Zhao Y."/>
            <person name="Chen C."/>
            <person name="Qin Q."/>
        </authorList>
    </citation>
    <scope>NUCLEOTIDE SEQUENCE [LARGE SCALE GENOMIC DNA]</scope>
    <source>
        <strain evidence="3 4">IOZ07</strain>
    </source>
</reference>
<dbReference type="SUPFAM" id="SSF53756">
    <property type="entry name" value="UDP-Glycosyltransferase/glycogen phosphorylase"/>
    <property type="match status" value="1"/>
</dbReference>
<sequence length="512" mass="56126">MKGHAKSSFHGAHRKILMLTNVEFGEANVFLATSQALLEADPDVELHFATFDGLEKCLARITQTVQRRIPHARPIVLHNIKGSSMTAGVKQHLVRHGIPHRQPCIPDSFTTPLGGFLGSVRALNDTIPIFLPYEGPELADLVSSILDIMDEVDADLVVVNSLMTAGLTACYHRGCRFVSLSPNSLKAAVPRFGYPTFFSGLGYPVPAHLLPLNLCLFVYMVALWWTNGHRRRVAGCLEERGYRLRTTFDLARDTPRGFKLLVSSRHEIDFPVACPSYIRPCGPIVRPTPPIADVDPGLAAWLAGGPTVYVNLGSLFRFLDEEAVALAHGLKIVLDTARKQPGTQLQLQVLWKLKRCQTQDNCPASKQNNCPASQVLDDYIRAGHVRIVDWIQAEPNSILRSGHVACSVHHGGANSFNEAVSAGVPHLVLPQWMDCYDYAEMAKTLGIGRQGNESMKPRWNAPELASQLLATLFGDTGKATRERAKGLARLCEERGPGAVNAARILLSECCGK</sequence>
<accession>A0A8H4LSF6</accession>
<dbReference type="InterPro" id="IPR002213">
    <property type="entry name" value="UDP_glucos_trans"/>
</dbReference>
<proteinExistence type="predicted"/>
<dbReference type="GO" id="GO:0016758">
    <property type="term" value="F:hexosyltransferase activity"/>
    <property type="evidence" value="ECO:0007669"/>
    <property type="project" value="UniProtKB-ARBA"/>
</dbReference>
<keyword evidence="1" id="KW-0808">Transferase</keyword>
<gene>
    <name evidence="3" type="ORF">G6O67_008242</name>
</gene>
<dbReference type="InterPro" id="IPR010610">
    <property type="entry name" value="EryCIII-like_C"/>
</dbReference>
<feature type="domain" description="Erythromycin biosynthesis protein CIII-like C-terminal" evidence="2">
    <location>
        <begin position="384"/>
        <end position="450"/>
    </location>
</feature>
<name>A0A8H4LSF6_9HYPO</name>
<organism evidence="3 4">
    <name type="scientific">Ophiocordyceps sinensis</name>
    <dbReference type="NCBI Taxonomy" id="72228"/>
    <lineage>
        <taxon>Eukaryota</taxon>
        <taxon>Fungi</taxon>
        <taxon>Dikarya</taxon>
        <taxon>Ascomycota</taxon>
        <taxon>Pezizomycotina</taxon>
        <taxon>Sordariomycetes</taxon>
        <taxon>Hypocreomycetidae</taxon>
        <taxon>Hypocreales</taxon>
        <taxon>Ophiocordycipitaceae</taxon>
        <taxon>Ophiocordyceps</taxon>
    </lineage>
</organism>
<evidence type="ECO:0000259" key="2">
    <source>
        <dbReference type="Pfam" id="PF06722"/>
    </source>
</evidence>
<keyword evidence="4" id="KW-1185">Reference proteome</keyword>